<keyword evidence="1" id="KW-1133">Transmembrane helix</keyword>
<proteinExistence type="predicted"/>
<feature type="transmembrane region" description="Helical" evidence="1">
    <location>
        <begin position="186"/>
        <end position="206"/>
    </location>
</feature>
<feature type="transmembrane region" description="Helical" evidence="1">
    <location>
        <begin position="42"/>
        <end position="59"/>
    </location>
</feature>
<dbReference type="InterPro" id="IPR018710">
    <property type="entry name" value="DUF2232"/>
</dbReference>
<evidence type="ECO:0008006" key="3">
    <source>
        <dbReference type="Google" id="ProtNLM"/>
    </source>
</evidence>
<feature type="transmembrane region" description="Helical" evidence="1">
    <location>
        <begin position="66"/>
        <end position="91"/>
    </location>
</feature>
<name>X1L7M0_9ZZZZ</name>
<protein>
    <recommendedName>
        <fullName evidence="3">DUF2232 domain-containing protein</fullName>
    </recommendedName>
</protein>
<organism evidence="2">
    <name type="scientific">marine sediment metagenome</name>
    <dbReference type="NCBI Taxonomy" id="412755"/>
    <lineage>
        <taxon>unclassified sequences</taxon>
        <taxon>metagenomes</taxon>
        <taxon>ecological metagenomes</taxon>
    </lineage>
</organism>
<dbReference type="AlphaFoldDB" id="X1L7M0"/>
<dbReference type="Pfam" id="PF09991">
    <property type="entry name" value="DUF2232"/>
    <property type="match status" value="1"/>
</dbReference>
<evidence type="ECO:0000313" key="2">
    <source>
        <dbReference type="EMBL" id="GAI14998.1"/>
    </source>
</evidence>
<keyword evidence="1" id="KW-0472">Membrane</keyword>
<sequence>VSFLCPLPIIILYLRHSLKFTIISVFVSGILVSIIAGPLQGLMVLLGFGILGVTLGYAIKKELSIIEIIIIGSIASFFSKVLILLIGFWFLDINPLLFDVEQIDRIIIQSLNFYQNMGLTVEQLDLLKESLTQTLSIVRIVFPAMLILASIFDVFINYGVARLVLKRFGYALIGFTSFSKWRASKSFFWSYFLGIILIFLGFKYNIPLLNKIGINIQIFFSVVFFNGLF</sequence>
<feature type="non-terminal residue" evidence="2">
    <location>
        <position position="1"/>
    </location>
</feature>
<keyword evidence="1" id="KW-0812">Transmembrane</keyword>
<feature type="transmembrane region" description="Helical" evidence="1">
    <location>
        <begin position="18"/>
        <end position="36"/>
    </location>
</feature>
<reference evidence="2" key="1">
    <citation type="journal article" date="2014" name="Front. Microbiol.">
        <title>High frequency of phylogenetically diverse reductive dehalogenase-homologous genes in deep subseafloor sedimentary metagenomes.</title>
        <authorList>
            <person name="Kawai M."/>
            <person name="Futagami T."/>
            <person name="Toyoda A."/>
            <person name="Takaki Y."/>
            <person name="Nishi S."/>
            <person name="Hori S."/>
            <person name="Arai W."/>
            <person name="Tsubouchi T."/>
            <person name="Morono Y."/>
            <person name="Uchiyama I."/>
            <person name="Ito T."/>
            <person name="Fujiyama A."/>
            <person name="Inagaki F."/>
            <person name="Takami H."/>
        </authorList>
    </citation>
    <scope>NUCLEOTIDE SEQUENCE</scope>
    <source>
        <strain evidence="2">Expedition CK06-06</strain>
    </source>
</reference>
<dbReference type="EMBL" id="BARV01004057">
    <property type="protein sequence ID" value="GAI14998.1"/>
    <property type="molecule type" value="Genomic_DNA"/>
</dbReference>
<feature type="transmembrane region" description="Helical" evidence="1">
    <location>
        <begin position="140"/>
        <end position="165"/>
    </location>
</feature>
<dbReference type="PANTHER" id="PTHR41324:SF1">
    <property type="entry name" value="DUF2232 DOMAIN-CONTAINING PROTEIN"/>
    <property type="match status" value="1"/>
</dbReference>
<comment type="caution">
    <text evidence="2">The sequence shown here is derived from an EMBL/GenBank/DDBJ whole genome shotgun (WGS) entry which is preliminary data.</text>
</comment>
<dbReference type="PANTHER" id="PTHR41324">
    <property type="entry name" value="MEMBRANE PROTEIN-RELATED"/>
    <property type="match status" value="1"/>
</dbReference>
<accession>X1L7M0</accession>
<evidence type="ECO:0000256" key="1">
    <source>
        <dbReference type="SAM" id="Phobius"/>
    </source>
</evidence>
<gene>
    <name evidence="2" type="ORF">S06H3_09279</name>
</gene>